<sequence>MFNYSSRAANDNNEELESDDDGDDEDDKCESEEGDGDNEICDELLDFENNDKAEVLNSTKSNFDGIKLVDNVNPLLKHSYFKIFDEIRYVCNVDIEEHLKSMLPKLLDSILDKSHFVNDHPAVRLIKLLFKYFTNSWQQIISNKEPLSPRPAIQITTDQFIIFLDYEVISETSSIDEAICIVISLYVIFESGVSRYPYCY</sequence>
<proteinExistence type="predicted"/>
<gene>
    <name evidence="2" type="ORF">IZO911_LOCUS28676</name>
    <name evidence="3" type="ORF">KXQ929_LOCUS27080</name>
</gene>
<name>A0A819MAB7_9BILA</name>
<dbReference type="EMBL" id="CAJNOE010000411">
    <property type="protein sequence ID" value="CAF1202160.1"/>
    <property type="molecule type" value="Genomic_DNA"/>
</dbReference>
<comment type="caution">
    <text evidence="3">The sequence shown here is derived from an EMBL/GenBank/DDBJ whole genome shotgun (WGS) entry which is preliminary data.</text>
</comment>
<reference evidence="3" key="1">
    <citation type="submission" date="2021-02" db="EMBL/GenBank/DDBJ databases">
        <authorList>
            <person name="Nowell W R."/>
        </authorList>
    </citation>
    <scope>NUCLEOTIDE SEQUENCE</scope>
</reference>
<evidence type="ECO:0000256" key="1">
    <source>
        <dbReference type="SAM" id="MobiDB-lite"/>
    </source>
</evidence>
<evidence type="ECO:0000313" key="3">
    <source>
        <dbReference type="EMBL" id="CAF3976451.1"/>
    </source>
</evidence>
<dbReference type="AlphaFoldDB" id="A0A819MAB7"/>
<organism evidence="3 4">
    <name type="scientific">Adineta steineri</name>
    <dbReference type="NCBI Taxonomy" id="433720"/>
    <lineage>
        <taxon>Eukaryota</taxon>
        <taxon>Metazoa</taxon>
        <taxon>Spiralia</taxon>
        <taxon>Gnathifera</taxon>
        <taxon>Rotifera</taxon>
        <taxon>Eurotatoria</taxon>
        <taxon>Bdelloidea</taxon>
        <taxon>Adinetida</taxon>
        <taxon>Adinetidae</taxon>
        <taxon>Adineta</taxon>
    </lineage>
</organism>
<feature type="region of interest" description="Disordered" evidence="1">
    <location>
        <begin position="1"/>
        <end position="38"/>
    </location>
</feature>
<accession>A0A819MAB7</accession>
<protein>
    <submittedName>
        <fullName evidence="3">Uncharacterized protein</fullName>
    </submittedName>
</protein>
<evidence type="ECO:0000313" key="4">
    <source>
        <dbReference type="Proteomes" id="UP000663868"/>
    </source>
</evidence>
<feature type="compositionally biased region" description="Acidic residues" evidence="1">
    <location>
        <begin position="12"/>
        <end position="38"/>
    </location>
</feature>
<dbReference type="Proteomes" id="UP000663868">
    <property type="component" value="Unassembled WGS sequence"/>
</dbReference>
<dbReference type="Proteomes" id="UP000663860">
    <property type="component" value="Unassembled WGS sequence"/>
</dbReference>
<dbReference type="EMBL" id="CAJOBB010002524">
    <property type="protein sequence ID" value="CAF3976451.1"/>
    <property type="molecule type" value="Genomic_DNA"/>
</dbReference>
<evidence type="ECO:0000313" key="2">
    <source>
        <dbReference type="EMBL" id="CAF1202160.1"/>
    </source>
</evidence>